<comment type="caution">
    <text evidence="2">The sequence shown here is derived from an EMBL/GenBank/DDBJ whole genome shotgun (WGS) entry which is preliminary data.</text>
</comment>
<reference evidence="2 3" key="1">
    <citation type="journal article" date="2016" name="Front. Microbiol.">
        <title>Genomic Resource of Rice Seed Associated Bacteria.</title>
        <authorList>
            <person name="Midha S."/>
            <person name="Bansal K."/>
            <person name="Sharma S."/>
            <person name="Kumar N."/>
            <person name="Patil P.P."/>
            <person name="Chaudhry V."/>
            <person name="Patil P.B."/>
        </authorList>
    </citation>
    <scope>NUCLEOTIDE SEQUENCE [LARGE SCALE GENOMIC DNA]</scope>
    <source>
        <strain evidence="2 3">NS263</strain>
    </source>
</reference>
<evidence type="ECO:0000313" key="3">
    <source>
        <dbReference type="Proteomes" id="UP000078335"/>
    </source>
</evidence>
<dbReference type="EMBL" id="LDRB01000010">
    <property type="protein sequence ID" value="KTR42262.1"/>
    <property type="molecule type" value="Genomic_DNA"/>
</dbReference>
<gene>
    <name evidence="2" type="ORF">NS263_02570</name>
</gene>
<proteinExistence type="predicted"/>
<evidence type="ECO:0000256" key="1">
    <source>
        <dbReference type="SAM" id="Phobius"/>
    </source>
</evidence>
<keyword evidence="1" id="KW-0472">Membrane</keyword>
<feature type="transmembrane region" description="Helical" evidence="1">
    <location>
        <begin position="20"/>
        <end position="41"/>
    </location>
</feature>
<sequence length="116" mass="12210">MDDQRTIAEMNSPRKAFRIVATTGFVVAPAMFLLSLAEALLVGGWNFLPIVSMTAAWAVLVSASSFAAMAATKPGGHPWVHQLWAVPVAIIAMVPGAVIALLLYGWLASAAHHATT</sequence>
<name>A0ABR5SAA2_9MICO</name>
<feature type="transmembrane region" description="Helical" evidence="1">
    <location>
        <begin position="47"/>
        <end position="71"/>
    </location>
</feature>
<dbReference type="RefSeq" id="WP_058727735.1">
    <property type="nucleotide sequence ID" value="NZ_LDRB01000010.1"/>
</dbReference>
<dbReference type="Proteomes" id="UP000078335">
    <property type="component" value="Unassembled WGS sequence"/>
</dbReference>
<keyword evidence="1" id="KW-1133">Transmembrane helix</keyword>
<evidence type="ECO:0000313" key="2">
    <source>
        <dbReference type="EMBL" id="KTR42262.1"/>
    </source>
</evidence>
<feature type="transmembrane region" description="Helical" evidence="1">
    <location>
        <begin position="83"/>
        <end position="107"/>
    </location>
</feature>
<organism evidence="2 3">
    <name type="scientific">Curtobacterium oceanosedimentum</name>
    <dbReference type="NCBI Taxonomy" id="465820"/>
    <lineage>
        <taxon>Bacteria</taxon>
        <taxon>Bacillati</taxon>
        <taxon>Actinomycetota</taxon>
        <taxon>Actinomycetes</taxon>
        <taxon>Micrococcales</taxon>
        <taxon>Microbacteriaceae</taxon>
        <taxon>Curtobacterium</taxon>
    </lineage>
</organism>
<keyword evidence="3" id="KW-1185">Reference proteome</keyword>
<protein>
    <submittedName>
        <fullName evidence="2">Uncharacterized protein</fullName>
    </submittedName>
</protein>
<accession>A0ABR5SAA2</accession>
<keyword evidence="1" id="KW-0812">Transmembrane</keyword>